<accession>A0A1Y2HXL0</accession>
<dbReference type="PANTHER" id="PTHR47052:SF3">
    <property type="entry name" value="INGRESSION PROTEIN 1"/>
    <property type="match status" value="1"/>
</dbReference>
<dbReference type="Gene3D" id="2.60.40.150">
    <property type="entry name" value="C2 domain"/>
    <property type="match status" value="1"/>
</dbReference>
<dbReference type="AlphaFoldDB" id="A0A1Y2HXL0"/>
<evidence type="ECO:0000256" key="1">
    <source>
        <dbReference type="SAM" id="MobiDB-lite"/>
    </source>
</evidence>
<dbReference type="OrthoDB" id="9942608at2759"/>
<dbReference type="Pfam" id="PF00168">
    <property type="entry name" value="C2"/>
    <property type="match status" value="1"/>
</dbReference>
<proteinExistence type="predicted"/>
<organism evidence="3 4">
    <name type="scientific">Catenaria anguillulae PL171</name>
    <dbReference type="NCBI Taxonomy" id="765915"/>
    <lineage>
        <taxon>Eukaryota</taxon>
        <taxon>Fungi</taxon>
        <taxon>Fungi incertae sedis</taxon>
        <taxon>Blastocladiomycota</taxon>
        <taxon>Blastocladiomycetes</taxon>
        <taxon>Blastocladiales</taxon>
        <taxon>Catenariaceae</taxon>
        <taxon>Catenaria</taxon>
    </lineage>
</organism>
<dbReference type="PROSITE" id="PS50004">
    <property type="entry name" value="C2"/>
    <property type="match status" value="1"/>
</dbReference>
<sequence>MPHRTATISPGGWRAGKHRPDMPIMLGILEVFVDSARKLRRPNPLVRRMDPWIKLSLGSESHATFIDKKGGRRPMFGQYFSFTVFAHTRILRIECFDKNRIGSDSLIGYGAVELDAYLRAENCGTQWFNLVHGGVHHAGQVQMHMAFYPKDASKLGKIHPPRLALTPVCVNWDVIVKQLQEDQERAVVAIATDDTVTKSNHEFDEATMDSSIPQIHVARCTSPVLNDSDSAIVSSRRNSTSSHLPPSSRRQPDADAPFNSTDMIESKLWQSAQALDSGIAPMAHVVAIRSSNPQSSRLDQSSRLFSDMDSVYSLTTDSNHATTNGFDRFKHEPAKLESLSSQQHA</sequence>
<feature type="compositionally biased region" description="Polar residues" evidence="1">
    <location>
        <begin position="233"/>
        <end position="249"/>
    </location>
</feature>
<feature type="non-terminal residue" evidence="3">
    <location>
        <position position="345"/>
    </location>
</feature>
<evidence type="ECO:0000313" key="4">
    <source>
        <dbReference type="Proteomes" id="UP000193411"/>
    </source>
</evidence>
<dbReference type="InterPro" id="IPR052981">
    <property type="entry name" value="Ingression_C2_domain"/>
</dbReference>
<dbReference type="Proteomes" id="UP000193411">
    <property type="component" value="Unassembled WGS sequence"/>
</dbReference>
<comment type="caution">
    <text evidence="3">The sequence shown here is derived from an EMBL/GenBank/DDBJ whole genome shotgun (WGS) entry which is preliminary data.</text>
</comment>
<dbReference type="EMBL" id="MCFL01000006">
    <property type="protein sequence ID" value="ORZ39249.1"/>
    <property type="molecule type" value="Genomic_DNA"/>
</dbReference>
<protein>
    <submittedName>
        <fullName evidence="3">C2 domain-containing protein</fullName>
    </submittedName>
</protein>
<dbReference type="InterPro" id="IPR035892">
    <property type="entry name" value="C2_domain_sf"/>
</dbReference>
<feature type="domain" description="C2" evidence="2">
    <location>
        <begin position="10"/>
        <end position="128"/>
    </location>
</feature>
<dbReference type="PANTHER" id="PTHR47052">
    <property type="entry name" value="CONSERVED SERINE PROLINE-RICH PROTEIN (AFU_ORTHOLOGUE AFUA_2G01790)"/>
    <property type="match status" value="1"/>
</dbReference>
<evidence type="ECO:0000313" key="3">
    <source>
        <dbReference type="EMBL" id="ORZ39249.1"/>
    </source>
</evidence>
<reference evidence="3 4" key="1">
    <citation type="submission" date="2016-07" db="EMBL/GenBank/DDBJ databases">
        <title>Pervasive Adenine N6-methylation of Active Genes in Fungi.</title>
        <authorList>
            <consortium name="DOE Joint Genome Institute"/>
            <person name="Mondo S.J."/>
            <person name="Dannebaum R.O."/>
            <person name="Kuo R.C."/>
            <person name="Labutti K."/>
            <person name="Haridas S."/>
            <person name="Kuo A."/>
            <person name="Salamov A."/>
            <person name="Ahrendt S.R."/>
            <person name="Lipzen A."/>
            <person name="Sullivan W."/>
            <person name="Andreopoulos W.B."/>
            <person name="Clum A."/>
            <person name="Lindquist E."/>
            <person name="Daum C."/>
            <person name="Ramamoorthy G.K."/>
            <person name="Gryganskyi A."/>
            <person name="Culley D."/>
            <person name="Magnuson J.K."/>
            <person name="James T.Y."/>
            <person name="O'Malley M.A."/>
            <person name="Stajich J.E."/>
            <person name="Spatafora J.W."/>
            <person name="Visel A."/>
            <person name="Grigoriev I.V."/>
        </authorList>
    </citation>
    <scope>NUCLEOTIDE SEQUENCE [LARGE SCALE GENOMIC DNA]</scope>
    <source>
        <strain evidence="3 4">PL171</strain>
    </source>
</reference>
<dbReference type="InterPro" id="IPR000008">
    <property type="entry name" value="C2_dom"/>
</dbReference>
<keyword evidence="4" id="KW-1185">Reference proteome</keyword>
<feature type="region of interest" description="Disordered" evidence="1">
    <location>
        <begin position="233"/>
        <end position="259"/>
    </location>
</feature>
<gene>
    <name evidence="3" type="ORF">BCR44DRAFT_72819</name>
</gene>
<dbReference type="SUPFAM" id="SSF49562">
    <property type="entry name" value="C2 domain (Calcium/lipid-binding domain, CaLB)"/>
    <property type="match status" value="1"/>
</dbReference>
<evidence type="ECO:0000259" key="2">
    <source>
        <dbReference type="PROSITE" id="PS50004"/>
    </source>
</evidence>
<dbReference type="SMART" id="SM00239">
    <property type="entry name" value="C2"/>
    <property type="match status" value="1"/>
</dbReference>
<name>A0A1Y2HXL0_9FUNG</name>